<feature type="transmembrane region" description="Helical" evidence="5">
    <location>
        <begin position="627"/>
        <end position="653"/>
    </location>
</feature>
<evidence type="ECO:0008006" key="8">
    <source>
        <dbReference type="Google" id="ProtNLM"/>
    </source>
</evidence>
<keyword evidence="7" id="KW-1185">Reference proteome</keyword>
<feature type="transmembrane region" description="Helical" evidence="5">
    <location>
        <begin position="684"/>
        <end position="705"/>
    </location>
</feature>
<feature type="transmembrane region" description="Helical" evidence="5">
    <location>
        <begin position="570"/>
        <end position="592"/>
    </location>
</feature>
<reference evidence="6 7" key="1">
    <citation type="submission" date="2019-02" db="EMBL/GenBank/DDBJ databases">
        <title>Sequencing the genomes of 1000 actinobacteria strains.</title>
        <authorList>
            <person name="Klenk H.-P."/>
        </authorList>
    </citation>
    <scope>NUCLEOTIDE SEQUENCE [LARGE SCALE GENOMIC DNA]</scope>
    <source>
        <strain evidence="6 7">DSM 16932</strain>
    </source>
</reference>
<protein>
    <recommendedName>
        <fullName evidence="8">ABC-2 family transporter</fullName>
    </recommendedName>
</protein>
<feature type="transmembrane region" description="Helical" evidence="5">
    <location>
        <begin position="50"/>
        <end position="71"/>
    </location>
</feature>
<feature type="transmembrane region" description="Helical" evidence="5">
    <location>
        <begin position="539"/>
        <end position="558"/>
    </location>
</feature>
<dbReference type="PANTHER" id="PTHR43077">
    <property type="entry name" value="TRANSPORT PERMEASE YVFS-RELATED"/>
    <property type="match status" value="1"/>
</dbReference>
<dbReference type="GO" id="GO:0016020">
    <property type="term" value="C:membrane"/>
    <property type="evidence" value="ECO:0007669"/>
    <property type="project" value="UniProtKB-SubCell"/>
</dbReference>
<name>A0A4Q7LYZ1_9MICO</name>
<comment type="subcellular location">
    <subcellularLocation>
        <location evidence="1">Membrane</location>
        <topology evidence="1">Multi-pass membrane protein</topology>
    </subcellularLocation>
</comment>
<sequence>MDSSTTMIDTPEPPDTDISVAELEQDLTLPSAKRSRRTARGAGGGRGARIGMLVGVLVFPFVMVSMMYSTYLGTMHAPQVVDLPVAVVATSDQTGAASVFAALDAVADDQVAPRMVATVDEARGLLSEQQIAAAIVPPAAEGQPATVYVAGAAGASKSQTAQSLVLPAAAGLGWATQVEDVAPLPDGDATGTVVLFAAMGMMLAGYVPLSIMMMGTPHLLRLRRFLPVLAGWAVIVPTVIWLLLGPLVGGVDGHYLTFLGIGALTVAAVGLMQLFLTKAVGPLGVLLGMLLLVVFGMPASNLALPVESMPGFFGALHHVLPLSAAGEALRSALYFDGVGLAPHLITLAVGLVVGLALSAVLDRKNGDVIPAASKFENSDTPLPALPGGPLRSKRTRYIAAAAFPGTMMVLVVGLMGFSMHAPDVHDLPVAVVGATTEAADQAASGLQGSLGDLVDLRTFDSVAHADQAIESQEVVATFVLPGVDGAQGAQLRTASGAGKTQQQVVSQIFTQITAAQGLALEQVDVAPLTDTDTQGSDSLYVAMAWVMAGFLIAVVLRGGMPQVRTMRRHLPILLGWAVGMSVWLWFLFAVLIDAVHGNAWSLIGIGALTIFAVSLVTSVFTRSIGMAAVPVVVVAMLLAGVPASGGGMSLYMVPDVFRALHDVLPLAAGVDAVRSLTYLGGAGVTQNVLVILAWGAAGLLANGLIERRLLRRPANQAPARFLVDA</sequence>
<keyword evidence="4 5" id="KW-0472">Membrane</keyword>
<evidence type="ECO:0000256" key="1">
    <source>
        <dbReference type="ARBA" id="ARBA00004141"/>
    </source>
</evidence>
<evidence type="ECO:0000313" key="6">
    <source>
        <dbReference type="EMBL" id="RZS60535.1"/>
    </source>
</evidence>
<gene>
    <name evidence="6" type="ORF">EV386_0795</name>
</gene>
<comment type="caution">
    <text evidence="6">The sequence shown here is derived from an EMBL/GenBank/DDBJ whole genome shotgun (WGS) entry which is preliminary data.</text>
</comment>
<feature type="transmembrane region" description="Helical" evidence="5">
    <location>
        <begin position="283"/>
        <end position="304"/>
    </location>
</feature>
<evidence type="ECO:0000256" key="4">
    <source>
        <dbReference type="ARBA" id="ARBA00023136"/>
    </source>
</evidence>
<dbReference type="OrthoDB" id="3288304at2"/>
<dbReference type="Proteomes" id="UP000293852">
    <property type="component" value="Unassembled WGS sequence"/>
</dbReference>
<evidence type="ECO:0000256" key="2">
    <source>
        <dbReference type="ARBA" id="ARBA00022692"/>
    </source>
</evidence>
<dbReference type="EMBL" id="SGWX01000001">
    <property type="protein sequence ID" value="RZS60535.1"/>
    <property type="molecule type" value="Genomic_DNA"/>
</dbReference>
<keyword evidence="2 5" id="KW-0812">Transmembrane</keyword>
<evidence type="ECO:0000313" key="7">
    <source>
        <dbReference type="Proteomes" id="UP000293852"/>
    </source>
</evidence>
<evidence type="ECO:0000256" key="5">
    <source>
        <dbReference type="SAM" id="Phobius"/>
    </source>
</evidence>
<feature type="transmembrane region" description="Helical" evidence="5">
    <location>
        <begin position="340"/>
        <end position="361"/>
    </location>
</feature>
<keyword evidence="3 5" id="KW-1133">Transmembrane helix</keyword>
<dbReference type="PANTHER" id="PTHR43077:SF10">
    <property type="entry name" value="TRANSPORT PERMEASE PROTEIN"/>
    <property type="match status" value="1"/>
</dbReference>
<feature type="transmembrane region" description="Helical" evidence="5">
    <location>
        <begin position="256"/>
        <end position="276"/>
    </location>
</feature>
<feature type="transmembrane region" description="Helical" evidence="5">
    <location>
        <begin position="193"/>
        <end position="213"/>
    </location>
</feature>
<accession>A0A4Q7LYZ1</accession>
<feature type="transmembrane region" description="Helical" evidence="5">
    <location>
        <begin position="225"/>
        <end position="244"/>
    </location>
</feature>
<feature type="transmembrane region" description="Helical" evidence="5">
    <location>
        <begin position="598"/>
        <end position="620"/>
    </location>
</feature>
<evidence type="ECO:0000256" key="3">
    <source>
        <dbReference type="ARBA" id="ARBA00022989"/>
    </source>
</evidence>
<feature type="transmembrane region" description="Helical" evidence="5">
    <location>
        <begin position="397"/>
        <end position="417"/>
    </location>
</feature>
<dbReference type="RefSeq" id="WP_130412524.1">
    <property type="nucleotide sequence ID" value="NZ_SGWX01000001.1"/>
</dbReference>
<proteinExistence type="predicted"/>
<organism evidence="6 7">
    <name type="scientific">Xylanimonas ulmi</name>
    <dbReference type="NCBI Taxonomy" id="228973"/>
    <lineage>
        <taxon>Bacteria</taxon>
        <taxon>Bacillati</taxon>
        <taxon>Actinomycetota</taxon>
        <taxon>Actinomycetes</taxon>
        <taxon>Micrococcales</taxon>
        <taxon>Promicromonosporaceae</taxon>
        <taxon>Xylanimonas</taxon>
    </lineage>
</organism>
<dbReference type="InterPro" id="IPR051328">
    <property type="entry name" value="T7SS_ABC-Transporter"/>
</dbReference>
<dbReference type="AlphaFoldDB" id="A0A4Q7LYZ1"/>